<feature type="non-terminal residue" evidence="1">
    <location>
        <position position="344"/>
    </location>
</feature>
<reference evidence="1 2" key="1">
    <citation type="journal article" name="Sci. Rep.">
        <title>Genome-scale phylogenetic analyses confirm Olpidium as the closest living zoosporic fungus to the non-flagellated, terrestrial fungi.</title>
        <authorList>
            <person name="Chang Y."/>
            <person name="Rochon D."/>
            <person name="Sekimoto S."/>
            <person name="Wang Y."/>
            <person name="Chovatia M."/>
            <person name="Sandor L."/>
            <person name="Salamov A."/>
            <person name="Grigoriev I.V."/>
            <person name="Stajich J.E."/>
            <person name="Spatafora J.W."/>
        </authorList>
    </citation>
    <scope>NUCLEOTIDE SEQUENCE [LARGE SCALE GENOMIC DNA]</scope>
    <source>
        <strain evidence="1">S191</strain>
    </source>
</reference>
<accession>A0A8H7ZLU7</accession>
<evidence type="ECO:0000313" key="2">
    <source>
        <dbReference type="Proteomes" id="UP000673691"/>
    </source>
</evidence>
<proteinExistence type="predicted"/>
<dbReference type="GO" id="GO:0008237">
    <property type="term" value="F:metallopeptidase activity"/>
    <property type="evidence" value="ECO:0007669"/>
    <property type="project" value="InterPro"/>
</dbReference>
<dbReference type="Proteomes" id="UP000673691">
    <property type="component" value="Unassembled WGS sequence"/>
</dbReference>
<evidence type="ECO:0000313" key="1">
    <source>
        <dbReference type="EMBL" id="KAG5455434.1"/>
    </source>
</evidence>
<dbReference type="OrthoDB" id="5951731at2759"/>
<gene>
    <name evidence="1" type="ORF">BJ554DRAFT_5155</name>
</gene>
<dbReference type="AlphaFoldDB" id="A0A8H7ZLU7"/>
<dbReference type="SUPFAM" id="SSF55486">
    <property type="entry name" value="Metalloproteases ('zincins'), catalytic domain"/>
    <property type="match status" value="1"/>
</dbReference>
<protein>
    <submittedName>
        <fullName evidence="1">Metallo-peptidase family M12B Reprolysin-like-domain-containing protein</fullName>
    </submittedName>
</protein>
<dbReference type="InterPro" id="IPR024079">
    <property type="entry name" value="MetalloPept_cat_dom_sf"/>
</dbReference>
<keyword evidence="2" id="KW-1185">Reference proteome</keyword>
<sequence length="344" mass="36959">MRRATGGRKSLYTIKTLESYASTREEHDAPVYDPSATGSSARRATMIIYREDDKKEIRFEKRDNDGNLATSKTCGAETLDWNVNGAAAEFWRLQLQKRKIENSVSAVGGPGKLQKRAAAGCPTRPKTLRMVRGGVAADCSYVATYGSPEAALRQIITNMALASRVYENTFNVALSLIRIEIRAACYNEGASAAGLKGPGSNSSNLEAWNQPCVDPAYTINRRLSDFSKWRGERSADDVGLWHLMTRCSSDSTVGISWLNMLCQTDSFSQGSTASPPVPKNGIGQVAVINAGENKLRNLVAGAGKASTESAKSDTSRPKVVALAATNSRTKNAIGGTAASDFAEF</sequence>
<organism evidence="1 2">
    <name type="scientific">Olpidium bornovanus</name>
    <dbReference type="NCBI Taxonomy" id="278681"/>
    <lineage>
        <taxon>Eukaryota</taxon>
        <taxon>Fungi</taxon>
        <taxon>Fungi incertae sedis</taxon>
        <taxon>Olpidiomycota</taxon>
        <taxon>Olpidiomycotina</taxon>
        <taxon>Olpidiomycetes</taxon>
        <taxon>Olpidiales</taxon>
        <taxon>Olpidiaceae</taxon>
        <taxon>Olpidium</taxon>
    </lineage>
</organism>
<comment type="caution">
    <text evidence="1">The sequence shown here is derived from an EMBL/GenBank/DDBJ whole genome shotgun (WGS) entry which is preliminary data.</text>
</comment>
<name>A0A8H7ZLU7_9FUNG</name>
<dbReference type="EMBL" id="JAEFCI010013391">
    <property type="protein sequence ID" value="KAG5455434.1"/>
    <property type="molecule type" value="Genomic_DNA"/>
</dbReference>
<dbReference type="Gene3D" id="3.40.390.10">
    <property type="entry name" value="Collagenase (Catalytic Domain)"/>
    <property type="match status" value="1"/>
</dbReference>
<dbReference type="Pfam" id="PF13583">
    <property type="entry name" value="Reprolysin_4"/>
    <property type="match status" value="1"/>
</dbReference>